<dbReference type="RefSeq" id="WP_131475286.1">
    <property type="nucleotide sequence ID" value="NZ_SJPE01000003.1"/>
</dbReference>
<dbReference type="PANTHER" id="PTHR34387:SF1">
    <property type="entry name" value="PERIPLASMIC IMMUNOGENIC PROTEIN"/>
    <property type="match status" value="1"/>
</dbReference>
<evidence type="ECO:0000256" key="1">
    <source>
        <dbReference type="SAM" id="SignalP"/>
    </source>
</evidence>
<name>A0A4Q9Z1T2_9FLAO</name>
<dbReference type="GO" id="GO:0006974">
    <property type="term" value="P:DNA damage response"/>
    <property type="evidence" value="ECO:0007669"/>
    <property type="project" value="TreeGrafter"/>
</dbReference>
<feature type="chain" id="PRO_5020186119" evidence="1">
    <location>
        <begin position="34"/>
        <end position="245"/>
    </location>
</feature>
<comment type="caution">
    <text evidence="2">The sequence shown here is derived from an EMBL/GenBank/DDBJ whole genome shotgun (WGS) entry which is preliminary data.</text>
</comment>
<dbReference type="EMBL" id="SJPE01000003">
    <property type="protein sequence ID" value="TBX70325.1"/>
    <property type="molecule type" value="Genomic_DNA"/>
</dbReference>
<evidence type="ECO:0000313" key="2">
    <source>
        <dbReference type="EMBL" id="TBX70325.1"/>
    </source>
</evidence>
<dbReference type="AlphaFoldDB" id="A0A4Q9Z1T2"/>
<dbReference type="Gene3D" id="3.30.110.170">
    <property type="entry name" value="Protein of unknown function (DUF541), domain 1"/>
    <property type="match status" value="1"/>
</dbReference>
<dbReference type="Proteomes" id="UP000293300">
    <property type="component" value="Unassembled WGS sequence"/>
</dbReference>
<dbReference type="InterPro" id="IPR007497">
    <property type="entry name" value="SIMPL/DUF541"/>
</dbReference>
<reference evidence="2 3" key="1">
    <citation type="submission" date="2019-02" db="EMBL/GenBank/DDBJ databases">
        <title>Flavobacterium sp. RD-2-33 isolated from forest soil.</title>
        <authorList>
            <person name="Chaudhary D.K."/>
        </authorList>
    </citation>
    <scope>NUCLEOTIDE SEQUENCE [LARGE SCALE GENOMIC DNA]</scope>
    <source>
        <strain evidence="2 3">RD-2-33</strain>
    </source>
</reference>
<dbReference type="OrthoDB" id="6021921at2"/>
<dbReference type="Pfam" id="PF04402">
    <property type="entry name" value="SIMPL"/>
    <property type="match status" value="1"/>
</dbReference>
<gene>
    <name evidence="2" type="ORF">EZL74_03890</name>
</gene>
<keyword evidence="3" id="KW-1185">Reference proteome</keyword>
<proteinExistence type="predicted"/>
<sequence length="245" mass="27033">MKSKNHQPKSNFIQATTKAALLIVLFFAITVQAQDQKAQIPQISVSGEGKVKIVPDQAIVTVGFQNSGKDAKEVKTLNDEVVDKVIKFLKNSGIPASDYKTNNVSLYKSYDYDKKKYNFQANQTLSITLKDLKKYDAIMMGLSDAGVNTIQGVEFKSSKMEEYEKEARKNAILNAKQKANDYVSILGQKVGKALLITDNSQVYVPQPMYKGNMMAMAADGGQNRETLAVGELEINTNVSVTFALE</sequence>
<dbReference type="PANTHER" id="PTHR34387">
    <property type="entry name" value="SLR1258 PROTEIN"/>
    <property type="match status" value="1"/>
</dbReference>
<evidence type="ECO:0000313" key="3">
    <source>
        <dbReference type="Proteomes" id="UP000293300"/>
    </source>
</evidence>
<dbReference type="Gene3D" id="3.30.70.2970">
    <property type="entry name" value="Protein of unknown function (DUF541), domain 2"/>
    <property type="match status" value="1"/>
</dbReference>
<keyword evidence="1" id="KW-0732">Signal</keyword>
<organism evidence="2 3">
    <name type="scientific">Flavobacterium silvisoli</name>
    <dbReference type="NCBI Taxonomy" id="2529433"/>
    <lineage>
        <taxon>Bacteria</taxon>
        <taxon>Pseudomonadati</taxon>
        <taxon>Bacteroidota</taxon>
        <taxon>Flavobacteriia</taxon>
        <taxon>Flavobacteriales</taxon>
        <taxon>Flavobacteriaceae</taxon>
        <taxon>Flavobacterium</taxon>
    </lineage>
</organism>
<feature type="signal peptide" evidence="1">
    <location>
        <begin position="1"/>
        <end position="33"/>
    </location>
</feature>
<protein>
    <submittedName>
        <fullName evidence="2">DUF541 domain-containing protein</fullName>
    </submittedName>
</protein>
<dbReference type="InterPro" id="IPR052022">
    <property type="entry name" value="26kDa_periplasmic_antigen"/>
</dbReference>
<accession>A0A4Q9Z1T2</accession>